<dbReference type="Pfam" id="PF01408">
    <property type="entry name" value="GFO_IDH_MocA"/>
    <property type="match status" value="1"/>
</dbReference>
<dbReference type="InterPro" id="IPR036291">
    <property type="entry name" value="NAD(P)-bd_dom_sf"/>
</dbReference>
<dbReference type="InterPro" id="IPR055170">
    <property type="entry name" value="GFO_IDH_MocA-like_dom"/>
</dbReference>
<evidence type="ECO:0000313" key="4">
    <source>
        <dbReference type="Proteomes" id="UP000317318"/>
    </source>
</evidence>
<dbReference type="Proteomes" id="UP000317318">
    <property type="component" value="Chromosome"/>
</dbReference>
<evidence type="ECO:0000259" key="1">
    <source>
        <dbReference type="Pfam" id="PF01408"/>
    </source>
</evidence>
<feature type="domain" description="GFO/IDH/MocA-like oxidoreductase" evidence="2">
    <location>
        <begin position="163"/>
        <end position="314"/>
    </location>
</feature>
<accession>A0A517R262</accession>
<reference evidence="3 4" key="1">
    <citation type="submission" date="2019-02" db="EMBL/GenBank/DDBJ databases">
        <title>Deep-cultivation of Planctomycetes and their phenomic and genomic characterization uncovers novel biology.</title>
        <authorList>
            <person name="Wiegand S."/>
            <person name="Jogler M."/>
            <person name="Boedeker C."/>
            <person name="Pinto D."/>
            <person name="Vollmers J."/>
            <person name="Rivas-Marin E."/>
            <person name="Kohn T."/>
            <person name="Peeters S.H."/>
            <person name="Heuer A."/>
            <person name="Rast P."/>
            <person name="Oberbeckmann S."/>
            <person name="Bunk B."/>
            <person name="Jeske O."/>
            <person name="Meyerdierks A."/>
            <person name="Storesund J.E."/>
            <person name="Kallscheuer N."/>
            <person name="Luecker S."/>
            <person name="Lage O.M."/>
            <person name="Pohl T."/>
            <person name="Merkel B.J."/>
            <person name="Hornburger P."/>
            <person name="Mueller R.-W."/>
            <person name="Bruemmer F."/>
            <person name="Labrenz M."/>
            <person name="Spormann A.M."/>
            <person name="Op den Camp H."/>
            <person name="Overmann J."/>
            <person name="Amann R."/>
            <person name="Jetten M.S.M."/>
            <person name="Mascher T."/>
            <person name="Medema M.H."/>
            <person name="Devos D.P."/>
            <person name="Kaster A.-K."/>
            <person name="Ovreas L."/>
            <person name="Rohde M."/>
            <person name="Galperin M.Y."/>
            <person name="Jogler C."/>
        </authorList>
    </citation>
    <scope>NUCLEOTIDE SEQUENCE [LARGE SCALE GENOMIC DNA]</scope>
    <source>
        <strain evidence="3 4">Pan189</strain>
    </source>
</reference>
<protein>
    <submittedName>
        <fullName evidence="3">Inositol 2-dehydrogenase</fullName>
        <ecNumber evidence="3">1.1.1.18</ecNumber>
    </submittedName>
</protein>
<dbReference type="SUPFAM" id="SSF55347">
    <property type="entry name" value="Glyceraldehyde-3-phosphate dehydrogenase-like, C-terminal domain"/>
    <property type="match status" value="1"/>
</dbReference>
<dbReference type="SUPFAM" id="SSF51735">
    <property type="entry name" value="NAD(P)-binding Rossmann-fold domains"/>
    <property type="match status" value="1"/>
</dbReference>
<dbReference type="Gene3D" id="3.30.360.10">
    <property type="entry name" value="Dihydrodipicolinate Reductase, domain 2"/>
    <property type="match status" value="1"/>
</dbReference>
<dbReference type="EC" id="1.1.1.18" evidence="3"/>
<dbReference type="RefSeq" id="WP_145364008.1">
    <property type="nucleotide sequence ID" value="NZ_CP036268.1"/>
</dbReference>
<keyword evidence="4" id="KW-1185">Reference proteome</keyword>
<dbReference type="EMBL" id="CP036268">
    <property type="protein sequence ID" value="QDT37933.1"/>
    <property type="molecule type" value="Genomic_DNA"/>
</dbReference>
<feature type="domain" description="Gfo/Idh/MocA-like oxidoreductase N-terminal" evidence="1">
    <location>
        <begin position="35"/>
        <end position="152"/>
    </location>
</feature>
<dbReference type="GO" id="GO:0000166">
    <property type="term" value="F:nucleotide binding"/>
    <property type="evidence" value="ECO:0007669"/>
    <property type="project" value="InterPro"/>
</dbReference>
<organism evidence="3 4">
    <name type="scientific">Stratiformator vulcanicus</name>
    <dbReference type="NCBI Taxonomy" id="2527980"/>
    <lineage>
        <taxon>Bacteria</taxon>
        <taxon>Pseudomonadati</taxon>
        <taxon>Planctomycetota</taxon>
        <taxon>Planctomycetia</taxon>
        <taxon>Planctomycetales</taxon>
        <taxon>Planctomycetaceae</taxon>
        <taxon>Stratiformator</taxon>
    </lineage>
</organism>
<dbReference type="PANTHER" id="PTHR43818:SF5">
    <property type="entry name" value="OXIDOREDUCTASE FAMILY PROTEIN"/>
    <property type="match status" value="1"/>
</dbReference>
<dbReference type="GO" id="GO:0050112">
    <property type="term" value="F:inositol 2-dehydrogenase (NAD+) activity"/>
    <property type="evidence" value="ECO:0007669"/>
    <property type="project" value="UniProtKB-EC"/>
</dbReference>
<gene>
    <name evidence="3" type="primary">iolG_6</name>
    <name evidence="3" type="ORF">Pan189_23160</name>
</gene>
<dbReference type="PANTHER" id="PTHR43818">
    <property type="entry name" value="BCDNA.GH03377"/>
    <property type="match status" value="1"/>
</dbReference>
<keyword evidence="3" id="KW-0560">Oxidoreductase</keyword>
<dbReference type="Gene3D" id="3.40.50.720">
    <property type="entry name" value="NAD(P)-binding Rossmann-like Domain"/>
    <property type="match status" value="1"/>
</dbReference>
<dbReference type="OrthoDB" id="9788246at2"/>
<dbReference type="InterPro" id="IPR000683">
    <property type="entry name" value="Gfo/Idh/MocA-like_OxRdtase_N"/>
</dbReference>
<dbReference type="KEGG" id="svp:Pan189_23160"/>
<dbReference type="InterPro" id="IPR050463">
    <property type="entry name" value="Gfo/Idh/MocA_oxidrdct_glycsds"/>
</dbReference>
<dbReference type="AlphaFoldDB" id="A0A517R262"/>
<dbReference type="Pfam" id="PF22725">
    <property type="entry name" value="GFO_IDH_MocA_C3"/>
    <property type="match status" value="1"/>
</dbReference>
<name>A0A517R262_9PLAN</name>
<sequence>MNRRTFLEVGALSSALFVSGASARAGRLANDEIAIACLGTGGRCRWLMERLAKIEGTRLVAVCDVYNEALAQGAKLADAKALQESDYQKLLDRSDVDAVLIGSPDHWHVPMTVDACNAGKDVYVEKPLTHSIKEGERVIAAQNDNSRIVQVGTQHRSMPHLNEARDIVRSGGIGEVYKVRMTWNRGSRRWKRWDYGIQSSDVDWKAFLGSAPDQPFDQYKMENWRFFWDFGGGIFTDLMVHWLDTAYWFLDMQDPSTAASIGDQFASKGLWETPDTVQTLLHYPDDKLQAHFEGTFVNWRDRAMIEFMGSEATLYCDRGRYEVIPEHKSKAEARSRVDGDGAKGADFYNKVDGAQYHLQNWVDCMRSRETPNCPAEAGVRSAKGAHLANKSLRENAIARPNS</sequence>
<evidence type="ECO:0000259" key="2">
    <source>
        <dbReference type="Pfam" id="PF22725"/>
    </source>
</evidence>
<proteinExistence type="predicted"/>
<evidence type="ECO:0000313" key="3">
    <source>
        <dbReference type="EMBL" id="QDT37933.1"/>
    </source>
</evidence>